<evidence type="ECO:0000313" key="1">
    <source>
        <dbReference type="EMBL" id="KAH6616924.1"/>
    </source>
</evidence>
<sequence>MEGFDDEPMRRAPAGPREGLGMPGTAGDDLHSPAQNANARSGPPERKGRVYNLLPKTAWSSALFQITNYCVYCVSRES</sequence>
<organism evidence="1 2">
    <name type="scientific">Chaetomium tenue</name>
    <dbReference type="NCBI Taxonomy" id="1854479"/>
    <lineage>
        <taxon>Eukaryota</taxon>
        <taxon>Fungi</taxon>
        <taxon>Dikarya</taxon>
        <taxon>Ascomycota</taxon>
        <taxon>Pezizomycotina</taxon>
        <taxon>Sordariomycetes</taxon>
        <taxon>Sordariomycetidae</taxon>
        <taxon>Sordariales</taxon>
        <taxon>Chaetomiaceae</taxon>
        <taxon>Chaetomium</taxon>
    </lineage>
</organism>
<name>A0ACB7NUT9_9PEZI</name>
<protein>
    <submittedName>
        <fullName evidence="1">Uncharacterized protein</fullName>
    </submittedName>
</protein>
<evidence type="ECO:0000313" key="2">
    <source>
        <dbReference type="Proteomes" id="UP000724584"/>
    </source>
</evidence>
<proteinExistence type="predicted"/>
<accession>A0ACB7NUT9</accession>
<dbReference type="Proteomes" id="UP000724584">
    <property type="component" value="Unassembled WGS sequence"/>
</dbReference>
<keyword evidence="2" id="KW-1185">Reference proteome</keyword>
<gene>
    <name evidence="1" type="ORF">F5144DRAFT_584943</name>
</gene>
<comment type="caution">
    <text evidence="1">The sequence shown here is derived from an EMBL/GenBank/DDBJ whole genome shotgun (WGS) entry which is preliminary data.</text>
</comment>
<reference evidence="1 2" key="1">
    <citation type="journal article" date="2021" name="Nat. Commun.">
        <title>Genetic determinants of endophytism in the Arabidopsis root mycobiome.</title>
        <authorList>
            <person name="Mesny F."/>
            <person name="Miyauchi S."/>
            <person name="Thiergart T."/>
            <person name="Pickel B."/>
            <person name="Atanasova L."/>
            <person name="Karlsson M."/>
            <person name="Huettel B."/>
            <person name="Barry K.W."/>
            <person name="Haridas S."/>
            <person name="Chen C."/>
            <person name="Bauer D."/>
            <person name="Andreopoulos W."/>
            <person name="Pangilinan J."/>
            <person name="LaButti K."/>
            <person name="Riley R."/>
            <person name="Lipzen A."/>
            <person name="Clum A."/>
            <person name="Drula E."/>
            <person name="Henrissat B."/>
            <person name="Kohler A."/>
            <person name="Grigoriev I.V."/>
            <person name="Martin F.M."/>
            <person name="Hacquard S."/>
        </authorList>
    </citation>
    <scope>NUCLEOTIDE SEQUENCE [LARGE SCALE GENOMIC DNA]</scope>
    <source>
        <strain evidence="1 2">MPI-SDFR-AT-0079</strain>
    </source>
</reference>
<dbReference type="EMBL" id="JAGIZQ010000007">
    <property type="protein sequence ID" value="KAH6616924.1"/>
    <property type="molecule type" value="Genomic_DNA"/>
</dbReference>